<dbReference type="Gene3D" id="3.30.40.10">
    <property type="entry name" value="Zinc/RING finger domain, C3HC4 (zinc finger)"/>
    <property type="match status" value="1"/>
</dbReference>
<feature type="transmembrane region" description="Helical" evidence="2">
    <location>
        <begin position="162"/>
        <end position="183"/>
    </location>
</feature>
<feature type="transmembrane region" description="Helical" evidence="2">
    <location>
        <begin position="72"/>
        <end position="89"/>
    </location>
</feature>
<keyword evidence="1" id="KW-0479">Metal-binding</keyword>
<dbReference type="GO" id="GO:0016567">
    <property type="term" value="P:protein ubiquitination"/>
    <property type="evidence" value="ECO:0000318"/>
    <property type="project" value="GO_Central"/>
</dbReference>
<evidence type="ECO:0000259" key="3">
    <source>
        <dbReference type="PROSITE" id="PS50089"/>
    </source>
</evidence>
<dbReference type="PANTHER" id="PTHR12109:SF5">
    <property type="entry name" value="RING-TYPE DOMAIN-CONTAINING PROTEIN"/>
    <property type="match status" value="1"/>
</dbReference>
<organism evidence="4 5">
    <name type="scientific">Paramecium tetraurelia</name>
    <dbReference type="NCBI Taxonomy" id="5888"/>
    <lineage>
        <taxon>Eukaryota</taxon>
        <taxon>Sar</taxon>
        <taxon>Alveolata</taxon>
        <taxon>Ciliophora</taxon>
        <taxon>Intramacronucleata</taxon>
        <taxon>Oligohymenophorea</taxon>
        <taxon>Peniculida</taxon>
        <taxon>Parameciidae</taxon>
        <taxon>Paramecium</taxon>
    </lineage>
</organism>
<dbReference type="EMBL" id="CT868035">
    <property type="protein sequence ID" value="CAK64938.1"/>
    <property type="molecule type" value="Genomic_DNA"/>
</dbReference>
<feature type="transmembrane region" description="Helical" evidence="2">
    <location>
        <begin position="211"/>
        <end position="231"/>
    </location>
</feature>
<dbReference type="GO" id="GO:0005737">
    <property type="term" value="C:cytoplasm"/>
    <property type="evidence" value="ECO:0000318"/>
    <property type="project" value="GO_Central"/>
</dbReference>
<keyword evidence="2" id="KW-1133">Transmembrane helix</keyword>
<keyword evidence="5" id="KW-1185">Reference proteome</keyword>
<proteinExistence type="predicted"/>
<gene>
    <name evidence="4" type="ORF">GSPATT00034415001</name>
</gene>
<dbReference type="GeneID" id="5018120"/>
<dbReference type="PROSITE" id="PS50089">
    <property type="entry name" value="ZF_RING_2"/>
    <property type="match status" value="1"/>
</dbReference>
<dbReference type="InterPro" id="IPR001841">
    <property type="entry name" value="Znf_RING"/>
</dbReference>
<dbReference type="SMART" id="SM00184">
    <property type="entry name" value="RING"/>
    <property type="match status" value="1"/>
</dbReference>
<dbReference type="InterPro" id="IPR047126">
    <property type="entry name" value="RNF141-like"/>
</dbReference>
<evidence type="ECO:0000256" key="2">
    <source>
        <dbReference type="SAM" id="Phobius"/>
    </source>
</evidence>
<dbReference type="RefSeq" id="XP_001432335.1">
    <property type="nucleotide sequence ID" value="XM_001432298.1"/>
</dbReference>
<dbReference type="Proteomes" id="UP000000600">
    <property type="component" value="Unassembled WGS sequence"/>
</dbReference>
<dbReference type="KEGG" id="ptm:GSPATT00034415001"/>
<name>A0C2C1_PARTE</name>
<sequence>MLIQKQYQQYFRTKIKKIISYFCIHYLYYNLFALLFALFQYNRIPFAIPLGLSIVFEILVCYYYSNKQMVKMVDHILHIMAYNFVIILYYTNLQYFIFGNLFLLLSFVIRTKESCSSQVTHEYSSIIRFLKTFYRFSALVASVCISLKLSKYVEWTWPQAFWWYWMFLSALVGTCFTLIIVLISKIINEIFKQYQTVPQECKNYLFLDKSLLWALYISVISSILSVMWIINTFNKLGLDLPIKIGEILFYSSVSFNLIIFCAITKLLWDSIIDFCFYLIQSQQTEIESSQRELPTSQLSQQKQYERRNTIHQIFLKKLSSAFFRQTTKQDLIQQSQKMTELMTERGQTKKILQTVEMESKQLQENQNKINESSQKCIICCDNPPNAVLMTCGHGGICYKCALEMAQKSKECFLCRQQILFIYEISNFNDDLMKVVTITKFNY</sequence>
<keyword evidence="1" id="KW-0863">Zinc-finger</keyword>
<dbReference type="GO" id="GO:0061630">
    <property type="term" value="F:ubiquitin protein ligase activity"/>
    <property type="evidence" value="ECO:0000318"/>
    <property type="project" value="GO_Central"/>
</dbReference>
<evidence type="ECO:0000313" key="4">
    <source>
        <dbReference type="EMBL" id="CAK64938.1"/>
    </source>
</evidence>
<evidence type="ECO:0000256" key="1">
    <source>
        <dbReference type="PROSITE-ProRule" id="PRU00175"/>
    </source>
</evidence>
<evidence type="ECO:0000313" key="5">
    <source>
        <dbReference type="Proteomes" id="UP000000600"/>
    </source>
</evidence>
<dbReference type="InterPro" id="IPR013083">
    <property type="entry name" value="Znf_RING/FYVE/PHD"/>
</dbReference>
<dbReference type="AlphaFoldDB" id="A0C2C1"/>
<feature type="transmembrane region" description="Helical" evidence="2">
    <location>
        <begin position="46"/>
        <end position="65"/>
    </location>
</feature>
<dbReference type="GO" id="GO:0008270">
    <property type="term" value="F:zinc ion binding"/>
    <property type="evidence" value="ECO:0007669"/>
    <property type="project" value="UniProtKB-KW"/>
</dbReference>
<keyword evidence="1" id="KW-0862">Zinc</keyword>
<dbReference type="HOGENOM" id="CLU_632332_0_0_1"/>
<feature type="transmembrane region" description="Helical" evidence="2">
    <location>
        <begin position="21"/>
        <end position="40"/>
    </location>
</feature>
<protein>
    <recommendedName>
        <fullName evidence="3">RING-type domain-containing protein</fullName>
    </recommendedName>
</protein>
<keyword evidence="2" id="KW-0812">Transmembrane</keyword>
<reference evidence="4 5" key="1">
    <citation type="journal article" date="2006" name="Nature">
        <title>Global trends of whole-genome duplications revealed by the ciliate Paramecium tetraurelia.</title>
        <authorList>
            <consortium name="Genoscope"/>
            <person name="Aury J.-M."/>
            <person name="Jaillon O."/>
            <person name="Duret L."/>
            <person name="Noel B."/>
            <person name="Jubin C."/>
            <person name="Porcel B.M."/>
            <person name="Segurens B."/>
            <person name="Daubin V."/>
            <person name="Anthouard V."/>
            <person name="Aiach N."/>
            <person name="Arnaiz O."/>
            <person name="Billaut A."/>
            <person name="Beisson J."/>
            <person name="Blanc I."/>
            <person name="Bouhouche K."/>
            <person name="Camara F."/>
            <person name="Duharcourt S."/>
            <person name="Guigo R."/>
            <person name="Gogendeau D."/>
            <person name="Katinka M."/>
            <person name="Keller A.-M."/>
            <person name="Kissmehl R."/>
            <person name="Klotz C."/>
            <person name="Koll F."/>
            <person name="Le Moue A."/>
            <person name="Lepere C."/>
            <person name="Malinsky S."/>
            <person name="Nowacki M."/>
            <person name="Nowak J.K."/>
            <person name="Plattner H."/>
            <person name="Poulain J."/>
            <person name="Ruiz F."/>
            <person name="Serrano V."/>
            <person name="Zagulski M."/>
            <person name="Dessen P."/>
            <person name="Betermier M."/>
            <person name="Weissenbach J."/>
            <person name="Scarpelli C."/>
            <person name="Schachter V."/>
            <person name="Sperling L."/>
            <person name="Meyer E."/>
            <person name="Cohen J."/>
            <person name="Wincker P."/>
        </authorList>
    </citation>
    <scope>NUCLEOTIDE SEQUENCE [LARGE SCALE GENOMIC DNA]</scope>
    <source>
        <strain evidence="4 5">Stock d4-2</strain>
    </source>
</reference>
<dbReference type="OrthoDB" id="3045089at2759"/>
<accession>A0C2C1</accession>
<feature type="domain" description="RING-type" evidence="3">
    <location>
        <begin position="376"/>
        <end position="415"/>
    </location>
</feature>
<feature type="transmembrane region" description="Helical" evidence="2">
    <location>
        <begin position="247"/>
        <end position="268"/>
    </location>
</feature>
<keyword evidence="2" id="KW-0472">Membrane</keyword>
<dbReference type="OMA" id="QILFIYE"/>
<dbReference type="SUPFAM" id="SSF57850">
    <property type="entry name" value="RING/U-box"/>
    <property type="match status" value="1"/>
</dbReference>
<dbReference type="PANTHER" id="PTHR12109">
    <property type="entry name" value="RING FINGER PROTEIN 141-RELATED"/>
    <property type="match status" value="1"/>
</dbReference>
<dbReference type="InParanoid" id="A0C2C1"/>
<dbReference type="Pfam" id="PF13920">
    <property type="entry name" value="zf-C3HC4_3"/>
    <property type="match status" value="1"/>
</dbReference>